<protein>
    <recommendedName>
        <fullName evidence="6">Xylanolytic transcriptional activator regulatory domain-containing protein</fullName>
    </recommendedName>
</protein>
<dbReference type="AlphaFoldDB" id="A0AAD2GYN0"/>
<gene>
    <name evidence="7" type="ORF">MYCIT1_LOCUS8374</name>
</gene>
<keyword evidence="8" id="KW-1185">Reference proteome</keyword>
<dbReference type="GO" id="GO:0008270">
    <property type="term" value="F:zinc ion binding"/>
    <property type="evidence" value="ECO:0007669"/>
    <property type="project" value="InterPro"/>
</dbReference>
<dbReference type="GO" id="GO:0003677">
    <property type="term" value="F:DNA binding"/>
    <property type="evidence" value="ECO:0007669"/>
    <property type="project" value="InterPro"/>
</dbReference>
<dbReference type="GO" id="GO:0005634">
    <property type="term" value="C:nucleus"/>
    <property type="evidence" value="ECO:0007669"/>
    <property type="project" value="UniProtKB-SubCell"/>
</dbReference>
<name>A0AAD2GYN0_9AGAR</name>
<keyword evidence="2" id="KW-0479">Metal-binding</keyword>
<dbReference type="CDD" id="cd12148">
    <property type="entry name" value="fungal_TF_MHR"/>
    <property type="match status" value="1"/>
</dbReference>
<dbReference type="Pfam" id="PF04082">
    <property type="entry name" value="Fungal_trans"/>
    <property type="match status" value="1"/>
</dbReference>
<feature type="domain" description="Xylanolytic transcriptional activator regulatory" evidence="6">
    <location>
        <begin position="26"/>
        <end position="164"/>
    </location>
</feature>
<evidence type="ECO:0000256" key="4">
    <source>
        <dbReference type="ARBA" id="ARBA00023163"/>
    </source>
</evidence>
<evidence type="ECO:0000256" key="5">
    <source>
        <dbReference type="ARBA" id="ARBA00023242"/>
    </source>
</evidence>
<dbReference type="InterPro" id="IPR007219">
    <property type="entry name" value="XnlR_reg_dom"/>
</dbReference>
<dbReference type="GO" id="GO:0000981">
    <property type="term" value="F:DNA-binding transcription factor activity, RNA polymerase II-specific"/>
    <property type="evidence" value="ECO:0007669"/>
    <property type="project" value="InterPro"/>
</dbReference>
<evidence type="ECO:0000256" key="1">
    <source>
        <dbReference type="ARBA" id="ARBA00004123"/>
    </source>
</evidence>
<evidence type="ECO:0000313" key="8">
    <source>
        <dbReference type="Proteomes" id="UP001295794"/>
    </source>
</evidence>
<sequence length="347" mass="37423">MWTSFPMADTTLSQTVETLAKAVPASDDSSTILQTVQGQIIVSYYCLDTGWREQGMNLCGAALSLGSWAGISASDTNSSSTSLERNKAFWALFLLHNLWVASFGVSSSLPYDPRDVSVPWPCSGRLASGSQFPIAEFLDAKSDVSTDSATLFLQASILLQQVVTFCMERQGKAILELMMAELISETGDKSDADRFAKLQTRLRSFVGHLPPLVSTEPIADEKYQVALITRCLLNASVLRLHAFGHSGSGTAPAVDSAARAASNRFVSDIRHAQKRRFEWVDPVLGPLLSTACFFNSSNASRVPEAVSNIRTLASAMSICAGHSTLIQQCWDATISSLHAQGLSSALF</sequence>
<dbReference type="InterPro" id="IPR050815">
    <property type="entry name" value="TF_fung"/>
</dbReference>
<evidence type="ECO:0000259" key="6">
    <source>
        <dbReference type="Pfam" id="PF04082"/>
    </source>
</evidence>
<evidence type="ECO:0000256" key="2">
    <source>
        <dbReference type="ARBA" id="ARBA00022723"/>
    </source>
</evidence>
<reference evidence="7" key="1">
    <citation type="submission" date="2023-11" db="EMBL/GenBank/DDBJ databases">
        <authorList>
            <person name="De Vega J J."/>
            <person name="De Vega J J."/>
        </authorList>
    </citation>
    <scope>NUCLEOTIDE SEQUENCE</scope>
</reference>
<dbReference type="PANTHER" id="PTHR47338">
    <property type="entry name" value="ZN(II)2CYS6 TRANSCRIPTION FACTOR (EUROFUNG)-RELATED"/>
    <property type="match status" value="1"/>
</dbReference>
<dbReference type="EMBL" id="CAVNYO010000109">
    <property type="protein sequence ID" value="CAK5266549.1"/>
    <property type="molecule type" value="Genomic_DNA"/>
</dbReference>
<keyword evidence="5" id="KW-0539">Nucleus</keyword>
<accession>A0AAD2GYN0</accession>
<proteinExistence type="predicted"/>
<keyword evidence="4" id="KW-0804">Transcription</keyword>
<comment type="subcellular location">
    <subcellularLocation>
        <location evidence="1">Nucleus</location>
    </subcellularLocation>
</comment>
<evidence type="ECO:0000313" key="7">
    <source>
        <dbReference type="EMBL" id="CAK5266549.1"/>
    </source>
</evidence>
<evidence type="ECO:0000256" key="3">
    <source>
        <dbReference type="ARBA" id="ARBA00023015"/>
    </source>
</evidence>
<keyword evidence="3" id="KW-0805">Transcription regulation</keyword>
<dbReference type="Proteomes" id="UP001295794">
    <property type="component" value="Unassembled WGS sequence"/>
</dbReference>
<comment type="caution">
    <text evidence="7">The sequence shown here is derived from an EMBL/GenBank/DDBJ whole genome shotgun (WGS) entry which is preliminary data.</text>
</comment>
<organism evidence="7 8">
    <name type="scientific">Mycena citricolor</name>
    <dbReference type="NCBI Taxonomy" id="2018698"/>
    <lineage>
        <taxon>Eukaryota</taxon>
        <taxon>Fungi</taxon>
        <taxon>Dikarya</taxon>
        <taxon>Basidiomycota</taxon>
        <taxon>Agaricomycotina</taxon>
        <taxon>Agaricomycetes</taxon>
        <taxon>Agaricomycetidae</taxon>
        <taxon>Agaricales</taxon>
        <taxon>Marasmiineae</taxon>
        <taxon>Mycenaceae</taxon>
        <taxon>Mycena</taxon>
    </lineage>
</organism>
<dbReference type="PANTHER" id="PTHR47338:SF29">
    <property type="entry name" value="ZN(2)-C6 FUNGAL-TYPE DOMAIN-CONTAINING PROTEIN"/>
    <property type="match status" value="1"/>
</dbReference>
<dbReference type="GO" id="GO:0006351">
    <property type="term" value="P:DNA-templated transcription"/>
    <property type="evidence" value="ECO:0007669"/>
    <property type="project" value="InterPro"/>
</dbReference>